<gene>
    <name evidence="1" type="ORF">SG34_011125</name>
</gene>
<organism evidence="1 2">
    <name type="scientific">Thalassomonas viridans</name>
    <dbReference type="NCBI Taxonomy" id="137584"/>
    <lineage>
        <taxon>Bacteria</taxon>
        <taxon>Pseudomonadati</taxon>
        <taxon>Pseudomonadota</taxon>
        <taxon>Gammaproteobacteria</taxon>
        <taxon>Alteromonadales</taxon>
        <taxon>Colwelliaceae</taxon>
        <taxon>Thalassomonas</taxon>
    </lineage>
</organism>
<proteinExistence type="predicted"/>
<dbReference type="RefSeq" id="WP_161797894.1">
    <property type="nucleotide sequence ID" value="NZ_CP059733.1"/>
</dbReference>
<sequence length="787" mass="87546">MNFEQLARTSVNYYLKHYHGALKLEVSSLEVDTLELGFIGFSDLTLQQESNQISLSGLDLQLDRTKPYWLSRVVLEKGQVTLDIDSLLQWFPTKEQSSDTDSLAFYRQLLSAFYRLPEITVKALNADLSSGRKGTADKFSLNDSHLALAANTGIKINLRENRQDLLDLQASFQPESVTGELTGDLGRLNLLIKRYFEQPLMLNGKLSSDVTLTPTAAGWSLAASNKLTDSLLDLSEVTGEAASFLLDGDFSLNYRDAVFEVKASHEPGLSIEPTADTVEILKSKLKQNQLNKDIEHFLLANIPQQVLLAPGSVIFLNSEKQQLSGNIHVLSQIPNGELVIRVPAFDISAQQQQVDWQLNYRQQQPFKQLGKAGLSLRGEITHSDMETRLLLNHADLLLTEIRHQDQVLQQGSFHLTAPALLRFSDNRLQLSEKLPFTSLFEQVRIQGQGFEQIRAEHELQQAAGAFRLDSRWQLDDAFTLISEHLFDNKTVTGKAMLDGMPLSAVLDRIDLPELLTLDAKISNEINYVFKPDSQTLTARLSGQLVDGFGSYDDIAFDDIKGRWSCSWELPQLSCDQLGFSSGHVNAGIDITEVSADGKFSWQQGNWSYQLGRFSAGLLDGTVALAPVDILAGQAFSGTLTLAHISLAELVALQQQPGIEVTGYLDGELPFTYDDKGLSIEQGTLTNQGEGIIKVDGNPAVEQLKQSQPELKLALDALKELHYQHLDSEVTMSANGATEIKMSMQGRNPENIRPIHFNYLHQENLLQLLRSLRIDSQLSEDIEKALNK</sequence>
<keyword evidence="2" id="KW-1185">Reference proteome</keyword>
<accession>A0AAE9Z696</accession>
<evidence type="ECO:0000313" key="1">
    <source>
        <dbReference type="EMBL" id="WDE07383.1"/>
    </source>
</evidence>
<reference evidence="1 2" key="1">
    <citation type="journal article" date="2015" name="Genome Announc.">
        <title>Draft Genome Sequences of Marine Isolates of Thalassomonas viridans and Thalassomonas actiniarum.</title>
        <authorList>
            <person name="Olonade I."/>
            <person name="van Zyl L.J."/>
            <person name="Trindade M."/>
        </authorList>
    </citation>
    <scope>NUCLEOTIDE SEQUENCE [LARGE SCALE GENOMIC DNA]</scope>
    <source>
        <strain evidence="1 2">XOM25</strain>
    </source>
</reference>
<protein>
    <submittedName>
        <fullName evidence="1">YdbH domain-containing protein</fullName>
    </submittedName>
</protein>
<dbReference type="Pfam" id="PF11739">
    <property type="entry name" value="YdbH-like"/>
    <property type="match status" value="1"/>
</dbReference>
<dbReference type="Proteomes" id="UP000032352">
    <property type="component" value="Chromosome"/>
</dbReference>
<reference evidence="1 2" key="2">
    <citation type="journal article" date="2022" name="Mar. Drugs">
        <title>Bioassay-Guided Fractionation Leads to the Detection of Cholic Acid Generated by the Rare Thalassomonas sp.</title>
        <authorList>
            <person name="Pheiffer F."/>
            <person name="Schneider Y.K."/>
            <person name="Hansen E.H."/>
            <person name="Andersen J.H."/>
            <person name="Isaksson J."/>
            <person name="Busche T."/>
            <person name="R C."/>
            <person name="Kalinowski J."/>
            <person name="Zyl L.V."/>
            <person name="Trindade M."/>
        </authorList>
    </citation>
    <scope>NUCLEOTIDE SEQUENCE [LARGE SCALE GENOMIC DNA]</scope>
    <source>
        <strain evidence="1 2">XOM25</strain>
    </source>
</reference>
<dbReference type="KEGG" id="tvd:SG34_011125"/>
<dbReference type="AlphaFoldDB" id="A0AAE9Z696"/>
<evidence type="ECO:0000313" key="2">
    <source>
        <dbReference type="Proteomes" id="UP000032352"/>
    </source>
</evidence>
<dbReference type="EMBL" id="CP059733">
    <property type="protein sequence ID" value="WDE07383.1"/>
    <property type="molecule type" value="Genomic_DNA"/>
</dbReference>
<dbReference type="InterPro" id="IPR021730">
    <property type="entry name" value="YdbH"/>
</dbReference>
<name>A0AAE9Z696_9GAMM</name>